<sequence length="100" mass="11209">MNIIYHELPSGDLASRNLAIPQRQKIEEAISSQESVIEIDLRSVSSISESYADELFGVLVKTYGQETVLSHMKLVNADDFILHSIASVIKRRSQEFRACA</sequence>
<keyword evidence="3" id="KW-1185">Reference proteome</keyword>
<accession>A0A345P9A6</accession>
<dbReference type="AlphaFoldDB" id="A0A345P9A6"/>
<dbReference type="OrthoDB" id="7012230at2"/>
<proteinExistence type="predicted"/>
<dbReference type="Proteomes" id="UP000253940">
    <property type="component" value="Chromosome"/>
</dbReference>
<reference evidence="2 3" key="1">
    <citation type="submission" date="2018-07" db="EMBL/GenBank/DDBJ databases">
        <title>Genome sequencing of Moraxellaceae gen. HYN0046.</title>
        <authorList>
            <person name="Kim M."/>
            <person name="Yi H."/>
        </authorList>
    </citation>
    <scope>NUCLEOTIDE SEQUENCE [LARGE SCALE GENOMIC DNA]</scope>
    <source>
        <strain evidence="2 3">HYN0046</strain>
    </source>
</reference>
<protein>
    <submittedName>
        <fullName evidence="2">DUF4325 domain-containing protein</fullName>
    </submittedName>
</protein>
<evidence type="ECO:0000259" key="1">
    <source>
        <dbReference type="Pfam" id="PF14213"/>
    </source>
</evidence>
<gene>
    <name evidence="2" type="ORF">HYN46_14075</name>
</gene>
<evidence type="ECO:0000313" key="2">
    <source>
        <dbReference type="EMBL" id="AXI03865.1"/>
    </source>
</evidence>
<dbReference type="RefSeq" id="WP_114899973.1">
    <property type="nucleotide sequence ID" value="NZ_CP031222.1"/>
</dbReference>
<dbReference type="Pfam" id="PF14213">
    <property type="entry name" value="DUF4325"/>
    <property type="match status" value="1"/>
</dbReference>
<dbReference type="EMBL" id="CP031222">
    <property type="protein sequence ID" value="AXI03865.1"/>
    <property type="molecule type" value="Genomic_DNA"/>
</dbReference>
<name>A0A345P9A6_9GAMM</name>
<evidence type="ECO:0000313" key="3">
    <source>
        <dbReference type="Proteomes" id="UP000253940"/>
    </source>
</evidence>
<feature type="domain" description="DUF4325" evidence="1">
    <location>
        <begin position="23"/>
        <end position="79"/>
    </location>
</feature>
<dbReference type="KEGG" id="mbah:HYN46_14075"/>
<dbReference type="InterPro" id="IPR025474">
    <property type="entry name" value="DUF4325"/>
</dbReference>
<organism evidence="2 3">
    <name type="scientific">Aquirhabdus parva</name>
    <dbReference type="NCBI Taxonomy" id="2283318"/>
    <lineage>
        <taxon>Bacteria</taxon>
        <taxon>Pseudomonadati</taxon>
        <taxon>Pseudomonadota</taxon>
        <taxon>Gammaproteobacteria</taxon>
        <taxon>Moraxellales</taxon>
        <taxon>Moraxellaceae</taxon>
        <taxon>Aquirhabdus</taxon>
    </lineage>
</organism>